<dbReference type="InterPro" id="IPR049326">
    <property type="entry name" value="Rhodopsin_dom_fungi"/>
</dbReference>
<name>A0AAD4L010_9EURO</name>
<feature type="transmembrane region" description="Helical" evidence="6">
    <location>
        <begin position="172"/>
        <end position="196"/>
    </location>
</feature>
<organism evidence="8 9">
    <name type="scientific">Talaromyces proteolyticus</name>
    <dbReference type="NCBI Taxonomy" id="1131652"/>
    <lineage>
        <taxon>Eukaryota</taxon>
        <taxon>Fungi</taxon>
        <taxon>Dikarya</taxon>
        <taxon>Ascomycota</taxon>
        <taxon>Pezizomycotina</taxon>
        <taxon>Eurotiomycetes</taxon>
        <taxon>Eurotiomycetidae</taxon>
        <taxon>Eurotiales</taxon>
        <taxon>Trichocomaceae</taxon>
        <taxon>Talaromyces</taxon>
        <taxon>Talaromyces sect. Bacilispori</taxon>
    </lineage>
</organism>
<accession>A0AAD4L010</accession>
<dbReference type="Pfam" id="PF20684">
    <property type="entry name" value="Fung_rhodopsin"/>
    <property type="match status" value="1"/>
</dbReference>
<proteinExistence type="inferred from homology"/>
<feature type="transmembrane region" description="Helical" evidence="6">
    <location>
        <begin position="95"/>
        <end position="117"/>
    </location>
</feature>
<reference evidence="8" key="1">
    <citation type="submission" date="2021-12" db="EMBL/GenBank/DDBJ databases">
        <title>Convergent genome expansion in fungi linked to evolution of root-endophyte symbiosis.</title>
        <authorList>
            <consortium name="DOE Joint Genome Institute"/>
            <person name="Ke Y.-H."/>
            <person name="Bonito G."/>
            <person name="Liao H.-L."/>
            <person name="Looney B."/>
            <person name="Rojas-Flechas A."/>
            <person name="Nash J."/>
            <person name="Hameed K."/>
            <person name="Schadt C."/>
            <person name="Martin F."/>
            <person name="Crous P.W."/>
            <person name="Miettinen O."/>
            <person name="Magnuson J.K."/>
            <person name="Labbe J."/>
            <person name="Jacobson D."/>
            <person name="Doktycz M.J."/>
            <person name="Veneault-Fourrey C."/>
            <person name="Kuo A."/>
            <person name="Mondo S."/>
            <person name="Calhoun S."/>
            <person name="Riley R."/>
            <person name="Ohm R."/>
            <person name="LaButti K."/>
            <person name="Andreopoulos B."/>
            <person name="Pangilinan J."/>
            <person name="Nolan M."/>
            <person name="Tritt A."/>
            <person name="Clum A."/>
            <person name="Lipzen A."/>
            <person name="Daum C."/>
            <person name="Barry K."/>
            <person name="Grigoriev I.V."/>
            <person name="Vilgalys R."/>
        </authorList>
    </citation>
    <scope>NUCLEOTIDE SEQUENCE</scope>
    <source>
        <strain evidence="8">PMI_201</strain>
    </source>
</reference>
<dbReference type="Proteomes" id="UP001201262">
    <property type="component" value="Unassembled WGS sequence"/>
</dbReference>
<keyword evidence="3 6" id="KW-1133">Transmembrane helix</keyword>
<feature type="domain" description="Rhodopsin" evidence="7">
    <location>
        <begin position="24"/>
        <end position="266"/>
    </location>
</feature>
<keyword evidence="9" id="KW-1185">Reference proteome</keyword>
<gene>
    <name evidence="8" type="ORF">BGW36DRAFT_423898</name>
</gene>
<feature type="transmembrane region" description="Helical" evidence="6">
    <location>
        <begin position="12"/>
        <end position="31"/>
    </location>
</feature>
<dbReference type="AlphaFoldDB" id="A0AAD4L010"/>
<comment type="subcellular location">
    <subcellularLocation>
        <location evidence="1">Membrane</location>
        <topology evidence="1">Multi-pass membrane protein</topology>
    </subcellularLocation>
</comment>
<evidence type="ECO:0000256" key="6">
    <source>
        <dbReference type="SAM" id="Phobius"/>
    </source>
</evidence>
<evidence type="ECO:0000256" key="4">
    <source>
        <dbReference type="ARBA" id="ARBA00023136"/>
    </source>
</evidence>
<evidence type="ECO:0000256" key="3">
    <source>
        <dbReference type="ARBA" id="ARBA00022989"/>
    </source>
</evidence>
<comment type="caution">
    <text evidence="8">The sequence shown here is derived from an EMBL/GenBank/DDBJ whole genome shotgun (WGS) entry which is preliminary data.</text>
</comment>
<sequence>MGQASPFQTEAWTEYGFGVVILLLRFFARFRTVGIKSWQGDDYFAIVALLFWTAELSMLELIGRHGTNIGWTPEQRAAFSDADIASLQIGSKCLLAGWICYTSLIWSLKACMIFFYLRITSGLWHQKIVKASAVLCVCTYLSVLFTILLHCRPLHGNWQVNPDPGDHCTYDLINYIVIAVTNVTTDAILVTIPIPLLVRVKISLSRKLVIGLLLCSGVFVMVATLLRCILSLKDVKSINTSTIWAIRETFVAIIAVNAPCIKPLFSGAKWMGSTKDKSSKIPTNVRNSGSYNLSKLRVSQNNTHKGALPTIDDKDSQEFILDGSDHDRSDTFGFTNNVSTSSNQARSPGIQVTTTYEVTNV</sequence>
<evidence type="ECO:0000259" key="7">
    <source>
        <dbReference type="Pfam" id="PF20684"/>
    </source>
</evidence>
<keyword evidence="4 6" id="KW-0472">Membrane</keyword>
<dbReference type="GO" id="GO:0016020">
    <property type="term" value="C:membrane"/>
    <property type="evidence" value="ECO:0007669"/>
    <property type="project" value="UniProtKB-SubCell"/>
</dbReference>
<dbReference type="EMBL" id="JAJTJA010000003">
    <property type="protein sequence ID" value="KAH8701591.1"/>
    <property type="molecule type" value="Genomic_DNA"/>
</dbReference>
<comment type="similarity">
    <text evidence="5">Belongs to the SAT4 family.</text>
</comment>
<evidence type="ECO:0000313" key="9">
    <source>
        <dbReference type="Proteomes" id="UP001201262"/>
    </source>
</evidence>
<dbReference type="PANTHER" id="PTHR33048">
    <property type="entry name" value="PTH11-LIKE INTEGRAL MEMBRANE PROTEIN (AFU_ORTHOLOGUE AFUA_5G11245)"/>
    <property type="match status" value="1"/>
</dbReference>
<dbReference type="InterPro" id="IPR052337">
    <property type="entry name" value="SAT4-like"/>
</dbReference>
<evidence type="ECO:0000256" key="2">
    <source>
        <dbReference type="ARBA" id="ARBA00022692"/>
    </source>
</evidence>
<protein>
    <recommendedName>
        <fullName evidence="7">Rhodopsin domain-containing protein</fullName>
    </recommendedName>
</protein>
<keyword evidence="2 6" id="KW-0812">Transmembrane</keyword>
<dbReference type="RefSeq" id="XP_046074967.1">
    <property type="nucleotide sequence ID" value="XM_046219894.1"/>
</dbReference>
<evidence type="ECO:0000256" key="1">
    <source>
        <dbReference type="ARBA" id="ARBA00004141"/>
    </source>
</evidence>
<evidence type="ECO:0000313" key="8">
    <source>
        <dbReference type="EMBL" id="KAH8701591.1"/>
    </source>
</evidence>
<dbReference type="PANTHER" id="PTHR33048:SF2">
    <property type="entry name" value="SRPK"/>
    <property type="match status" value="1"/>
</dbReference>
<feature type="transmembrane region" description="Helical" evidence="6">
    <location>
        <begin position="129"/>
        <end position="149"/>
    </location>
</feature>
<dbReference type="GeneID" id="70250181"/>
<evidence type="ECO:0000256" key="5">
    <source>
        <dbReference type="ARBA" id="ARBA00038359"/>
    </source>
</evidence>
<feature type="transmembrane region" description="Helical" evidence="6">
    <location>
        <begin position="208"/>
        <end position="232"/>
    </location>
</feature>